<gene>
    <name evidence="3" type="ORF">FPZ49_00380</name>
</gene>
<dbReference type="PANTHER" id="PTHR43308:SF5">
    <property type="entry name" value="S-LAYER PROTEIN _ PEPTIDOGLYCAN ENDO-BETA-N-ACETYLGLUCOSAMINIDASE"/>
    <property type="match status" value="1"/>
</dbReference>
<organism evidence="3 4">
    <name type="scientific">Paenibacillus cremeus</name>
    <dbReference type="NCBI Taxonomy" id="2163881"/>
    <lineage>
        <taxon>Bacteria</taxon>
        <taxon>Bacillati</taxon>
        <taxon>Bacillota</taxon>
        <taxon>Bacilli</taxon>
        <taxon>Bacillales</taxon>
        <taxon>Paenibacillaceae</taxon>
        <taxon>Paenibacillus</taxon>
    </lineage>
</organism>
<keyword evidence="1" id="KW-0472">Membrane</keyword>
<evidence type="ECO:0000256" key="1">
    <source>
        <dbReference type="SAM" id="Phobius"/>
    </source>
</evidence>
<dbReference type="Pfam" id="PF12733">
    <property type="entry name" value="Cadherin-like"/>
    <property type="match status" value="2"/>
</dbReference>
<protein>
    <recommendedName>
        <fullName evidence="2">SLH domain-containing protein</fullName>
    </recommendedName>
</protein>
<evidence type="ECO:0000313" key="3">
    <source>
        <dbReference type="EMBL" id="TVY11788.1"/>
    </source>
</evidence>
<feature type="domain" description="SLH" evidence="2">
    <location>
        <begin position="805"/>
        <end position="867"/>
    </location>
</feature>
<dbReference type="InterPro" id="IPR001119">
    <property type="entry name" value="SLH_dom"/>
</dbReference>
<reference evidence="3 4" key="1">
    <citation type="submission" date="2019-07" db="EMBL/GenBank/DDBJ databases">
        <authorList>
            <person name="Kim J."/>
        </authorList>
    </citation>
    <scope>NUCLEOTIDE SEQUENCE [LARGE SCALE GENOMIC DNA]</scope>
    <source>
        <strain evidence="3 4">JC52</strain>
    </source>
</reference>
<feature type="domain" description="SLH" evidence="2">
    <location>
        <begin position="734"/>
        <end position="797"/>
    </location>
</feature>
<dbReference type="InterPro" id="IPR025883">
    <property type="entry name" value="Cadherin-like_domain"/>
</dbReference>
<dbReference type="EMBL" id="VNJI01000001">
    <property type="protein sequence ID" value="TVY11788.1"/>
    <property type="molecule type" value="Genomic_DNA"/>
</dbReference>
<comment type="caution">
    <text evidence="3">The sequence shown here is derived from an EMBL/GenBank/DDBJ whole genome shotgun (WGS) entry which is preliminary data.</text>
</comment>
<dbReference type="Proteomes" id="UP000317036">
    <property type="component" value="Unassembled WGS sequence"/>
</dbReference>
<dbReference type="InterPro" id="IPR051465">
    <property type="entry name" value="Cell_Envelope_Struct_Comp"/>
</dbReference>
<keyword evidence="4" id="KW-1185">Reference proteome</keyword>
<dbReference type="Gene3D" id="2.60.40.10">
    <property type="entry name" value="Immunoglobulins"/>
    <property type="match status" value="1"/>
</dbReference>
<feature type="domain" description="SLH" evidence="2">
    <location>
        <begin position="674"/>
        <end position="733"/>
    </location>
</feature>
<evidence type="ECO:0000259" key="2">
    <source>
        <dbReference type="PROSITE" id="PS51272"/>
    </source>
</evidence>
<dbReference type="Pfam" id="PF00395">
    <property type="entry name" value="SLH"/>
    <property type="match status" value="2"/>
</dbReference>
<dbReference type="AlphaFoldDB" id="A0A559KIA0"/>
<keyword evidence="1" id="KW-0812">Transmembrane</keyword>
<dbReference type="OrthoDB" id="663332at2"/>
<feature type="transmembrane region" description="Helical" evidence="1">
    <location>
        <begin position="31"/>
        <end position="53"/>
    </location>
</feature>
<proteinExistence type="predicted"/>
<accession>A0A559KIA0</accession>
<dbReference type="PANTHER" id="PTHR43308">
    <property type="entry name" value="OUTER MEMBRANE PROTEIN ALPHA-RELATED"/>
    <property type="match status" value="1"/>
</dbReference>
<dbReference type="InterPro" id="IPR013783">
    <property type="entry name" value="Ig-like_fold"/>
</dbReference>
<sequence length="867" mass="91208">MPRASITYREADVLKKKVSEMFIDLLRQKKAAISLSLICFMILSALVGTHAAWAGTVPGGGGGGVVTTFNGTLDTDHSYIKATMPYPYTTVYTSGFSAGTAATNTRNYYLQPFTPTVSGNYDIELTAASLMGKQPNNLSNNQLYATDDTFLFLYAGSFDPLHPLDHLVAGHDDISGSNKRSKLPGMNLEANKTYSIVLTSYYREATGSLTFTVTGPGELQRFTPSADLNSLTFSQGTLAGPFDSGTTSYTSSVANSVYSVSVTAATYQSASTMQVSVNGAVYAPLTSGIASGDLALNIGANTINVQVTALDGTTVKTYTIIVTRELSDNADLKALALSQGTLSPAFARGTTSYSSSVANSVYSVAVTAAVYNNASTMHVRVNGGAYAPLANGSTSGDLALNVGTNTIDVEATAQNGTTKKVYTIVVVRNGVSSSSSSSSSSSAAPSNNGLDIIVNGKVQDQIATGTATNENGKTVLTATVDAAKLTTRLDQESQRSSIVIPVTQSADKVTVLLTGDAVKAMENKQAVLEVQTGNGNYKLPAAQMVIDRLSAQLGEKVKLSDIVIHVEIAKSDTSKAQIMNNTAAKGHFSVVVPPVEFTVTATFNGKTVAVDQFSSYVTREIPLPSGVDPSKVTTAVVLGEDGSTRHVPSYVKTRDGKSYAVVNSLTNSLYSLIWNSATFADVEGHWSKNAVNDMASRMVINGVDASHFNPDSAINRAEFAAIIVRALGLSDNGKTAAFVDVKSSDWYLGAVAKAQEFKLIDGYEDGTFRPLKTITHEEAMVIIARAMNIAGLETGISQPEADNLLSGFADGATVSGWAKQATAATVKHQLVEGSNIGLQPSSEITRAETAVIVQRMLAKARLINVKP</sequence>
<evidence type="ECO:0000313" key="4">
    <source>
        <dbReference type="Proteomes" id="UP000317036"/>
    </source>
</evidence>
<dbReference type="PROSITE" id="PS51272">
    <property type="entry name" value="SLH"/>
    <property type="match status" value="3"/>
</dbReference>
<keyword evidence="1" id="KW-1133">Transmembrane helix</keyword>
<name>A0A559KIA0_9BACL</name>